<dbReference type="InterPro" id="IPR011701">
    <property type="entry name" value="MFS"/>
</dbReference>
<evidence type="ECO:0000256" key="2">
    <source>
        <dbReference type="ARBA" id="ARBA00022692"/>
    </source>
</evidence>
<dbReference type="Proteomes" id="UP001519460">
    <property type="component" value="Unassembled WGS sequence"/>
</dbReference>
<dbReference type="Gene3D" id="1.20.1250.20">
    <property type="entry name" value="MFS general substrate transporter like domains"/>
    <property type="match status" value="1"/>
</dbReference>
<sequence length="516" mass="56901">MHIEPLLNALGGARGRYQLLQFTLQVLGNFVNSFSTFSVVFIGYQPEYQCGEIHDLSLLESYFPGNMSDGTLAFIYQQCSVDVSLTRDGNVTSRSVPCLAGINFSMPSDTSFLTEWDLVCDKAGLTELSQTLIIVGQAVSGFIFATLCDRYGRKWVYVISASGLLVISIATAFSPDYRFLLVCRVITGAFKQGVGVSYYTLFMELIPMKSRGTASVIDAALFSLGSSFLPLFAYAMQGYSWRYLQLVVAGLSLYSLLMLCVLDESILWLLNNDRVAEVERILIKACRMNGKNINDVMLVLREDVLKSATSDVDKRVPTHGTEDTEVDNGDGMEERPEIVAGDSVIEGKVDKAYSTQYNVLDLFRYKEVVIPLFVTSFIWTSNNLYYYGIMLGSADLSGNRFFNFALLSLVEIPSSIIAYFLLPRINRRTLSLWCQTVASGALLLSVVLVETGGSDISLVLANIFTYIGKFTLNGGYCVLFVFALEVFPTTLRSAGLGFAATVSRLSSMGAPFFSLL</sequence>
<evidence type="ECO:0000256" key="5">
    <source>
        <dbReference type="SAM" id="Phobius"/>
    </source>
</evidence>
<dbReference type="PROSITE" id="PS50850">
    <property type="entry name" value="MFS"/>
    <property type="match status" value="1"/>
</dbReference>
<dbReference type="Pfam" id="PF07690">
    <property type="entry name" value="MFS_1"/>
    <property type="match status" value="1"/>
</dbReference>
<evidence type="ECO:0000256" key="4">
    <source>
        <dbReference type="ARBA" id="ARBA00023136"/>
    </source>
</evidence>
<keyword evidence="2 5" id="KW-0812">Transmembrane</keyword>
<feature type="transmembrane region" description="Helical" evidence="5">
    <location>
        <begin position="368"/>
        <end position="389"/>
    </location>
</feature>
<keyword evidence="3 5" id="KW-1133">Transmembrane helix</keyword>
<feature type="transmembrane region" description="Helical" evidence="5">
    <location>
        <begin position="128"/>
        <end position="148"/>
    </location>
</feature>
<dbReference type="GO" id="GO:0016020">
    <property type="term" value="C:membrane"/>
    <property type="evidence" value="ECO:0007669"/>
    <property type="project" value="UniProtKB-SubCell"/>
</dbReference>
<feature type="transmembrane region" description="Helical" evidence="5">
    <location>
        <begin position="179"/>
        <end position="202"/>
    </location>
</feature>
<dbReference type="AlphaFoldDB" id="A0ABD0JST7"/>
<comment type="caution">
    <text evidence="7">The sequence shown here is derived from an EMBL/GenBank/DDBJ whole genome shotgun (WGS) entry which is preliminary data.</text>
</comment>
<evidence type="ECO:0000259" key="6">
    <source>
        <dbReference type="PROSITE" id="PS50850"/>
    </source>
</evidence>
<feature type="transmembrane region" description="Helical" evidence="5">
    <location>
        <begin position="214"/>
        <end position="237"/>
    </location>
</feature>
<name>A0ABD0JST7_9CAEN</name>
<organism evidence="7 8">
    <name type="scientific">Batillaria attramentaria</name>
    <dbReference type="NCBI Taxonomy" id="370345"/>
    <lineage>
        <taxon>Eukaryota</taxon>
        <taxon>Metazoa</taxon>
        <taxon>Spiralia</taxon>
        <taxon>Lophotrochozoa</taxon>
        <taxon>Mollusca</taxon>
        <taxon>Gastropoda</taxon>
        <taxon>Caenogastropoda</taxon>
        <taxon>Sorbeoconcha</taxon>
        <taxon>Cerithioidea</taxon>
        <taxon>Batillariidae</taxon>
        <taxon>Batillaria</taxon>
    </lineage>
</organism>
<reference evidence="7 8" key="1">
    <citation type="journal article" date="2023" name="Sci. Data">
        <title>Genome assembly of the Korean intertidal mud-creeper Batillaria attramentaria.</title>
        <authorList>
            <person name="Patra A.K."/>
            <person name="Ho P.T."/>
            <person name="Jun S."/>
            <person name="Lee S.J."/>
            <person name="Kim Y."/>
            <person name="Won Y.J."/>
        </authorList>
    </citation>
    <scope>NUCLEOTIDE SEQUENCE [LARGE SCALE GENOMIC DNA]</scope>
    <source>
        <strain evidence="7">Wonlab-2016</strain>
    </source>
</reference>
<proteinExistence type="predicted"/>
<feature type="transmembrane region" description="Helical" evidence="5">
    <location>
        <begin position="243"/>
        <end position="262"/>
    </location>
</feature>
<keyword evidence="8" id="KW-1185">Reference proteome</keyword>
<dbReference type="InterPro" id="IPR036259">
    <property type="entry name" value="MFS_trans_sf"/>
</dbReference>
<protein>
    <recommendedName>
        <fullName evidence="6">Major facilitator superfamily (MFS) profile domain-containing protein</fullName>
    </recommendedName>
</protein>
<dbReference type="PANTHER" id="PTHR24064">
    <property type="entry name" value="SOLUTE CARRIER FAMILY 22 MEMBER"/>
    <property type="match status" value="1"/>
</dbReference>
<feature type="transmembrane region" description="Helical" evidence="5">
    <location>
        <begin position="429"/>
        <end position="449"/>
    </location>
</feature>
<keyword evidence="4 5" id="KW-0472">Membrane</keyword>
<accession>A0ABD0JST7</accession>
<feature type="transmembrane region" description="Helical" evidence="5">
    <location>
        <begin position="401"/>
        <end position="422"/>
    </location>
</feature>
<evidence type="ECO:0000256" key="1">
    <source>
        <dbReference type="ARBA" id="ARBA00004141"/>
    </source>
</evidence>
<evidence type="ECO:0000313" key="8">
    <source>
        <dbReference type="Proteomes" id="UP001519460"/>
    </source>
</evidence>
<dbReference type="InterPro" id="IPR020846">
    <property type="entry name" value="MFS_dom"/>
</dbReference>
<feature type="non-terminal residue" evidence="7">
    <location>
        <position position="516"/>
    </location>
</feature>
<evidence type="ECO:0000256" key="3">
    <source>
        <dbReference type="ARBA" id="ARBA00022989"/>
    </source>
</evidence>
<feature type="transmembrane region" description="Helical" evidence="5">
    <location>
        <begin position="461"/>
        <end position="484"/>
    </location>
</feature>
<dbReference type="EMBL" id="JACVVK020000343">
    <property type="protein sequence ID" value="KAK7477684.1"/>
    <property type="molecule type" value="Genomic_DNA"/>
</dbReference>
<comment type="subcellular location">
    <subcellularLocation>
        <location evidence="1">Membrane</location>
        <topology evidence="1">Multi-pass membrane protein</topology>
    </subcellularLocation>
</comment>
<feature type="domain" description="Major facilitator superfamily (MFS) profile" evidence="6">
    <location>
        <begin position="21"/>
        <end position="516"/>
    </location>
</feature>
<gene>
    <name evidence="7" type="ORF">BaRGS_00031068</name>
</gene>
<feature type="transmembrane region" description="Helical" evidence="5">
    <location>
        <begin position="155"/>
        <end position="173"/>
    </location>
</feature>
<evidence type="ECO:0000313" key="7">
    <source>
        <dbReference type="EMBL" id="KAK7477684.1"/>
    </source>
</evidence>
<dbReference type="SUPFAM" id="SSF103473">
    <property type="entry name" value="MFS general substrate transporter"/>
    <property type="match status" value="1"/>
</dbReference>